<evidence type="ECO:0000313" key="3">
    <source>
        <dbReference type="EMBL" id="OBA79156.1"/>
    </source>
</evidence>
<dbReference type="RefSeq" id="WP_064860614.1">
    <property type="nucleotide sequence ID" value="NZ_LZSF01000258.1"/>
</dbReference>
<dbReference type="Proteomes" id="UP000093962">
    <property type="component" value="Unassembled WGS sequence"/>
</dbReference>
<sequence length="293" mass="30824">MNSNLDTAPLADAATPPVLTPGGRSAMRSLLVVTAIVVTLSTAAGIGGLAWGISSVRVAAETETLPADFSSLTIDTGDMPTAIRITSDRNVSEPRVRMRLLNTAKDDHQALQVTRNGGAVSLTVTGEPSPLFDFGPPGEIMVTLPPDVAHRLSVTTKQQVGVMLSQTDLDQLIVHNTDGAVVLGGNARRIEIHTQSGDIQTRAPIVVTDAFVAESTDGHIGVDFREVAPRTVDITNRDSDIDITVPSGGPYLVRAQAGDQAKVRVPQTEDPARAVAQITARTDDGSISIATRR</sequence>
<feature type="domain" description="DUF4097" evidence="2">
    <location>
        <begin position="71"/>
        <end position="289"/>
    </location>
</feature>
<dbReference type="AlphaFoldDB" id="A0A1A0M237"/>
<dbReference type="Pfam" id="PF13349">
    <property type="entry name" value="DUF4097"/>
    <property type="match status" value="1"/>
</dbReference>
<evidence type="ECO:0000313" key="4">
    <source>
        <dbReference type="Proteomes" id="UP000093962"/>
    </source>
</evidence>
<protein>
    <recommendedName>
        <fullName evidence="2">DUF4097 domain-containing protein</fullName>
    </recommendedName>
</protein>
<proteinExistence type="predicted"/>
<evidence type="ECO:0000259" key="2">
    <source>
        <dbReference type="Pfam" id="PF13349"/>
    </source>
</evidence>
<accession>A0A1A0M237</accession>
<comment type="caution">
    <text evidence="3">The sequence shown here is derived from an EMBL/GenBank/DDBJ whole genome shotgun (WGS) entry which is preliminary data.</text>
</comment>
<keyword evidence="1" id="KW-1133">Transmembrane helix</keyword>
<dbReference type="InterPro" id="IPR025164">
    <property type="entry name" value="Toastrack_DUF4097"/>
</dbReference>
<gene>
    <name evidence="3" type="ORF">A5642_04305</name>
</gene>
<keyword evidence="1" id="KW-0812">Transmembrane</keyword>
<evidence type="ECO:0000256" key="1">
    <source>
        <dbReference type="SAM" id="Phobius"/>
    </source>
</evidence>
<keyword evidence="1" id="KW-0472">Membrane</keyword>
<organism evidence="3 4">
    <name type="scientific">Mycolicibacterium mucogenicum</name>
    <name type="common">Mycobacterium mucogenicum</name>
    <dbReference type="NCBI Taxonomy" id="56689"/>
    <lineage>
        <taxon>Bacteria</taxon>
        <taxon>Bacillati</taxon>
        <taxon>Actinomycetota</taxon>
        <taxon>Actinomycetes</taxon>
        <taxon>Mycobacteriales</taxon>
        <taxon>Mycobacteriaceae</taxon>
        <taxon>Mycolicibacterium</taxon>
    </lineage>
</organism>
<dbReference type="EMBL" id="LZSF01000258">
    <property type="protein sequence ID" value="OBA79156.1"/>
    <property type="molecule type" value="Genomic_DNA"/>
</dbReference>
<reference evidence="3 4" key="1">
    <citation type="submission" date="2016-06" db="EMBL/GenBank/DDBJ databases">
        <authorList>
            <person name="Kjaerup R.B."/>
            <person name="Dalgaard T.S."/>
            <person name="Juul-Madsen H.R."/>
        </authorList>
    </citation>
    <scope>NUCLEOTIDE SEQUENCE [LARGE SCALE GENOMIC DNA]</scope>
    <source>
        <strain evidence="3 4">1199456.5</strain>
    </source>
</reference>
<feature type="transmembrane region" description="Helical" evidence="1">
    <location>
        <begin position="30"/>
        <end position="53"/>
    </location>
</feature>
<name>A0A1A0M237_MYCMU</name>
<dbReference type="OrthoDB" id="4620851at2"/>